<reference evidence="1 2" key="1">
    <citation type="submission" date="2024-02" db="EMBL/GenBank/DDBJ databases">
        <authorList>
            <person name="Vignale AGUSTIN F."/>
            <person name="Sosa J E."/>
            <person name="Modenutti C."/>
        </authorList>
    </citation>
    <scope>NUCLEOTIDE SEQUENCE [LARGE SCALE GENOMIC DNA]</scope>
</reference>
<protein>
    <submittedName>
        <fullName evidence="1">Uncharacterized protein</fullName>
    </submittedName>
</protein>
<dbReference type="Proteomes" id="UP001642360">
    <property type="component" value="Unassembled WGS sequence"/>
</dbReference>
<dbReference type="AlphaFoldDB" id="A0ABC8RI32"/>
<name>A0ABC8RI32_9AQUA</name>
<organism evidence="1 2">
    <name type="scientific">Ilex paraguariensis</name>
    <name type="common">yerba mate</name>
    <dbReference type="NCBI Taxonomy" id="185542"/>
    <lineage>
        <taxon>Eukaryota</taxon>
        <taxon>Viridiplantae</taxon>
        <taxon>Streptophyta</taxon>
        <taxon>Embryophyta</taxon>
        <taxon>Tracheophyta</taxon>
        <taxon>Spermatophyta</taxon>
        <taxon>Magnoliopsida</taxon>
        <taxon>eudicotyledons</taxon>
        <taxon>Gunneridae</taxon>
        <taxon>Pentapetalae</taxon>
        <taxon>asterids</taxon>
        <taxon>campanulids</taxon>
        <taxon>Aquifoliales</taxon>
        <taxon>Aquifoliaceae</taxon>
        <taxon>Ilex</taxon>
    </lineage>
</organism>
<sequence>MTAGMRKRWTIVRYSEVDDGLPAHPSEGLIRIFKAEDRVGAQPSWDSHRYVTLVKHTCSGDTVALKSVMGDGFRFRGGGETLRCIGLGGTKAGSRLGDALGPHGELSDVNSGYGSSVYPRHGSAIHCMEMDDAEAGRGQGDDRVAEFGDNWMGDALSVITGFGDTDGDLGNALYTNVVYVGGRSVGDVLDLGSSANDVRGLCSALGGFNGVRDIDNALGDAVQDCRLDEQALEQGWKVRRRPSVIDGFGDADGDLGSAPFRGIVYVGGRSVGDILDLSSSAKGVRSLCSAPGGFNDVHDIDSALGDAALDNRLGDARLPS</sequence>
<evidence type="ECO:0000313" key="1">
    <source>
        <dbReference type="EMBL" id="CAK9144633.1"/>
    </source>
</evidence>
<gene>
    <name evidence="1" type="ORF">ILEXP_LOCUS12388</name>
</gene>
<accession>A0ABC8RI32</accession>
<dbReference type="EMBL" id="CAUOFW020001412">
    <property type="protein sequence ID" value="CAK9144633.1"/>
    <property type="molecule type" value="Genomic_DNA"/>
</dbReference>
<evidence type="ECO:0000313" key="2">
    <source>
        <dbReference type="Proteomes" id="UP001642360"/>
    </source>
</evidence>
<proteinExistence type="predicted"/>
<keyword evidence="2" id="KW-1185">Reference proteome</keyword>
<comment type="caution">
    <text evidence="1">The sequence shown here is derived from an EMBL/GenBank/DDBJ whole genome shotgun (WGS) entry which is preliminary data.</text>
</comment>